<reference evidence="2 4" key="1">
    <citation type="submission" date="2018-09" db="EMBL/GenBank/DDBJ databases">
        <authorList>
            <person name="Peiro R."/>
            <person name="Begona"/>
            <person name="Cbmso G."/>
            <person name="Lopez M."/>
            <person name="Gonzalez S."/>
        </authorList>
    </citation>
    <scope>NUCLEOTIDE SEQUENCE [LARGE SCALE GENOMIC DNA]</scope>
</reference>
<feature type="region of interest" description="Disordered" evidence="1">
    <location>
        <begin position="176"/>
        <end position="196"/>
    </location>
</feature>
<feature type="region of interest" description="Disordered" evidence="1">
    <location>
        <begin position="256"/>
        <end position="279"/>
    </location>
</feature>
<organism evidence="2 4">
    <name type="scientific">Leishmania braziliensis MHOM/BR/75/M2904</name>
    <dbReference type="NCBI Taxonomy" id="420245"/>
    <lineage>
        <taxon>Eukaryota</taxon>
        <taxon>Discoba</taxon>
        <taxon>Euglenozoa</taxon>
        <taxon>Kinetoplastea</taxon>
        <taxon>Metakinetoplastina</taxon>
        <taxon>Trypanosomatida</taxon>
        <taxon>Trypanosomatidae</taxon>
        <taxon>Leishmaniinae</taxon>
        <taxon>Leishmania</taxon>
        <taxon>Leishmania braziliensis species complex</taxon>
    </lineage>
</organism>
<sequence length="279" mass="27756">MRASTSASGVPLTEGSESRPAWSAASDASMASFPTASVTSRAHIGYRFSTAARACAASSSAFASSSTSSCTRAAAAASAARTAARSGFGCSASAAHSCSSCASNGSSVSASDDSIAPSGAAATVGYLARSSASATSFASATSVARLFRCASTVVSSAAFSTGRSFSARRRSISCAYSGSRGRPSSRSGTPRTSLCGRNGLRARTSSSAVSRRPSSLLLASASWRARSWARVSTACSFAAFVRGLPSSGARCATSAWNSSSCTSGSSLSGTPATRFDRNG</sequence>
<evidence type="ECO:0000256" key="1">
    <source>
        <dbReference type="SAM" id="MobiDB-lite"/>
    </source>
</evidence>
<accession>A0A3P3Z1W0</accession>
<feature type="compositionally biased region" description="Low complexity" evidence="1">
    <location>
        <begin position="177"/>
        <end position="193"/>
    </location>
</feature>
<dbReference type="AlphaFoldDB" id="A0A3P3Z1W0"/>
<dbReference type="Proteomes" id="UP000319462">
    <property type="component" value="Chromosome 15"/>
</dbReference>
<protein>
    <submittedName>
        <fullName evidence="2">Hypothetical_protein</fullName>
    </submittedName>
</protein>
<proteinExistence type="predicted"/>
<evidence type="ECO:0000313" key="3">
    <source>
        <dbReference type="EMBL" id="SYZ64184.1"/>
    </source>
</evidence>
<name>A0A3P3Z1W0_LEIBR</name>
<feature type="compositionally biased region" description="Low complexity" evidence="1">
    <location>
        <begin position="256"/>
        <end position="268"/>
    </location>
</feature>
<feature type="region of interest" description="Disordered" evidence="1">
    <location>
        <begin position="1"/>
        <end position="21"/>
    </location>
</feature>
<gene>
    <name evidence="2" type="ORF">LBRM2904_15.0500</name>
    <name evidence="3" type="ORF">LBRM2904_15.0520</name>
</gene>
<evidence type="ECO:0000313" key="2">
    <source>
        <dbReference type="EMBL" id="SYZ64182.1"/>
    </source>
</evidence>
<dbReference type="EMBL" id="LS997614">
    <property type="protein sequence ID" value="SYZ64184.1"/>
    <property type="molecule type" value="Genomic_DNA"/>
</dbReference>
<evidence type="ECO:0000313" key="4">
    <source>
        <dbReference type="Proteomes" id="UP000319462"/>
    </source>
</evidence>
<dbReference type="EMBL" id="LS997614">
    <property type="protein sequence ID" value="SYZ64182.1"/>
    <property type="molecule type" value="Genomic_DNA"/>
</dbReference>